<dbReference type="OrthoDB" id="19542at2"/>
<evidence type="ECO:0000313" key="1">
    <source>
        <dbReference type="EMBL" id="RNF48845.1"/>
    </source>
</evidence>
<organism evidence="1 2">
    <name type="scientific">Marinomonas hwangdonensis</name>
    <dbReference type="NCBI Taxonomy" id="1053647"/>
    <lineage>
        <taxon>Bacteria</taxon>
        <taxon>Pseudomonadati</taxon>
        <taxon>Pseudomonadota</taxon>
        <taxon>Gammaproteobacteria</taxon>
        <taxon>Oceanospirillales</taxon>
        <taxon>Oceanospirillaceae</taxon>
        <taxon>Marinomonas</taxon>
    </lineage>
</organism>
<evidence type="ECO:0000313" key="2">
    <source>
        <dbReference type="Proteomes" id="UP000280507"/>
    </source>
</evidence>
<accession>A0A3M8PYD2</accession>
<name>A0A3M8PYD2_9GAMM</name>
<proteinExistence type="predicted"/>
<dbReference type="Proteomes" id="UP000280507">
    <property type="component" value="Unassembled WGS sequence"/>
</dbReference>
<protein>
    <submittedName>
        <fullName evidence="1">YjbH domain-containing protein</fullName>
    </submittedName>
</protein>
<dbReference type="Pfam" id="PF06082">
    <property type="entry name" value="YjbH"/>
    <property type="match status" value="1"/>
</dbReference>
<dbReference type="EMBL" id="RIZG01000010">
    <property type="protein sequence ID" value="RNF48845.1"/>
    <property type="molecule type" value="Genomic_DNA"/>
</dbReference>
<dbReference type="AlphaFoldDB" id="A0A3M8PYD2"/>
<gene>
    <name evidence="1" type="ORF">EBI00_13765</name>
</gene>
<keyword evidence="2" id="KW-1185">Reference proteome</keyword>
<sequence length="743" mass="82866">MIPFVTGCGVLLSGVLLAETGANPDAKGKAYFALPFQGPQLSPSQRNLGGVGLLQMPTGRVAAEGQFSFGYNTSPEYQFYTVSLQLMPWLETTLRYTQVEDVLYSEREEFSGDTKLADKGIDAKLRLWTENHWRPEVSVGLQDLGGTGLFDGEYIAATKHLATDGFGQFDFTLGLGWGYFGTRGNISNPLCTAADRFCNRISGFSDNGGSIDYNRWFTGRTSLFGGIEYQTPFEPLRLKLEYDGNDYSQDFPVTRGGVDMTPRSPFNFGLLYALTDGMDVRLSYQRGTTVALGFNFSTNFNTIYTPWIDDPVPTMGTDQATTLDAVDWQKVDADLNQIAGYKTDTVYQQGDTVTLVTQQSKYRDRDIALEKAAAVLANNLPTEVSRYTIVEQSKNIPVKASTIDAQGYRDIADVTYFNPSIQDAVTDAPLEITPFGVDNTQPLYDDFKALSYGFKPHLNQSFGGPESFYLYSLSLTGGGSYWFNRNLELSSSLAINLVDNYDKLKFSIPSDGTSNYRVRTLVRAYVRDNDAYMNTLQLTWFNRYGQNWYQQVYGGYLETMFAGVGTEILYRQPNSNWAIGADVNAISQRDPESVFGVFGDENAYAANTRVLAKGTTGHLSFYYQPQWEFLANTQFRLDVGKFLAADVGARFDFSKQYDSGVIVGAYASRTNMSAEDFGEGSFTKGFYLSIPFDTLSLKPTNSRGNFNWQPITRDGGQMLGRQNNLFGITDMVSPWYQRPNQNK</sequence>
<comment type="caution">
    <text evidence="1">The sequence shown here is derived from an EMBL/GenBank/DDBJ whole genome shotgun (WGS) entry which is preliminary data.</text>
</comment>
<dbReference type="InterPro" id="IPR010344">
    <property type="entry name" value="YbjH"/>
</dbReference>
<reference evidence="1 2" key="1">
    <citation type="journal article" date="2012" name="Int. J. Syst. Evol. Microbiol.">
        <title>Marinomonas hwangdonensis sp. nov., isolated from seawater.</title>
        <authorList>
            <person name="Jung Y.T."/>
            <person name="Oh T.K."/>
            <person name="Yoon J.H."/>
        </authorList>
    </citation>
    <scope>NUCLEOTIDE SEQUENCE [LARGE SCALE GENOMIC DNA]</scope>
    <source>
        <strain evidence="1 2">HDW-15</strain>
    </source>
</reference>